<evidence type="ECO:0000259" key="10">
    <source>
        <dbReference type="PROSITE" id="PS50940"/>
    </source>
</evidence>
<evidence type="ECO:0000256" key="2">
    <source>
        <dbReference type="ARBA" id="ARBA00022669"/>
    </source>
</evidence>
<dbReference type="GO" id="GO:0008061">
    <property type="term" value="F:chitin binding"/>
    <property type="evidence" value="ECO:0007669"/>
    <property type="project" value="UniProtKB-KW"/>
</dbReference>
<keyword evidence="5" id="KW-1015">Disulfide bond</keyword>
<feature type="region of interest" description="Disordered" evidence="8">
    <location>
        <begin position="707"/>
        <end position="791"/>
    </location>
</feature>
<feature type="compositionally biased region" description="Acidic residues" evidence="8">
    <location>
        <begin position="1726"/>
        <end position="1754"/>
    </location>
</feature>
<evidence type="ECO:0000256" key="8">
    <source>
        <dbReference type="SAM" id="MobiDB-lite"/>
    </source>
</evidence>
<dbReference type="GO" id="GO:0005576">
    <property type="term" value="C:extracellular region"/>
    <property type="evidence" value="ECO:0007669"/>
    <property type="project" value="InterPro"/>
</dbReference>
<dbReference type="GO" id="GO:0004568">
    <property type="term" value="F:chitinase activity"/>
    <property type="evidence" value="ECO:0007669"/>
    <property type="project" value="UniProtKB-ARBA"/>
</dbReference>
<feature type="region of interest" description="Disordered" evidence="8">
    <location>
        <begin position="438"/>
        <end position="490"/>
    </location>
</feature>
<dbReference type="FunFam" id="2.170.140.10:FF:000005">
    <property type="entry name" value="Acidic mammalian chitinase"/>
    <property type="match status" value="1"/>
</dbReference>
<dbReference type="GO" id="GO:0006032">
    <property type="term" value="P:chitin catabolic process"/>
    <property type="evidence" value="ECO:0007669"/>
    <property type="project" value="TreeGrafter"/>
</dbReference>
<keyword evidence="4 7" id="KW-0378">Hydrolase</keyword>
<keyword evidence="3 9" id="KW-0732">Signal</keyword>
<dbReference type="InterPro" id="IPR002557">
    <property type="entry name" value="Chitin-bd_dom"/>
</dbReference>
<accession>A0A8S1BGN2</accession>
<evidence type="ECO:0000313" key="13">
    <source>
        <dbReference type="Proteomes" id="UP000494106"/>
    </source>
</evidence>
<feature type="region of interest" description="Disordered" evidence="8">
    <location>
        <begin position="328"/>
        <end position="349"/>
    </location>
</feature>
<keyword evidence="2" id="KW-0147">Chitin-binding</keyword>
<name>A0A8S1BGN2_ARCPL</name>
<feature type="compositionally biased region" description="Polar residues" evidence="8">
    <location>
        <begin position="1017"/>
        <end position="1033"/>
    </location>
</feature>
<feature type="compositionally biased region" description="Polar residues" evidence="8">
    <location>
        <begin position="2455"/>
        <end position="2464"/>
    </location>
</feature>
<dbReference type="InterPro" id="IPR001223">
    <property type="entry name" value="Glyco_hydro18_cat"/>
</dbReference>
<dbReference type="InterPro" id="IPR029070">
    <property type="entry name" value="Chitinase_insertion_sf"/>
</dbReference>
<dbReference type="PROSITE" id="PS50940">
    <property type="entry name" value="CHIT_BIND_II"/>
    <property type="match status" value="1"/>
</dbReference>
<dbReference type="SMART" id="SM00636">
    <property type="entry name" value="Glyco_18"/>
    <property type="match status" value="1"/>
</dbReference>
<feature type="compositionally biased region" description="Acidic residues" evidence="8">
    <location>
        <begin position="775"/>
        <end position="787"/>
    </location>
</feature>
<evidence type="ECO:0000313" key="12">
    <source>
        <dbReference type="EMBL" id="CAB3261783.1"/>
    </source>
</evidence>
<organism evidence="12 13">
    <name type="scientific">Arctia plantaginis</name>
    <name type="common">Wood tiger moth</name>
    <name type="synonym">Phalaena plantaginis</name>
    <dbReference type="NCBI Taxonomy" id="874455"/>
    <lineage>
        <taxon>Eukaryota</taxon>
        <taxon>Metazoa</taxon>
        <taxon>Ecdysozoa</taxon>
        <taxon>Arthropoda</taxon>
        <taxon>Hexapoda</taxon>
        <taxon>Insecta</taxon>
        <taxon>Pterygota</taxon>
        <taxon>Neoptera</taxon>
        <taxon>Endopterygota</taxon>
        <taxon>Lepidoptera</taxon>
        <taxon>Glossata</taxon>
        <taxon>Ditrysia</taxon>
        <taxon>Noctuoidea</taxon>
        <taxon>Erebidae</taxon>
        <taxon>Arctiinae</taxon>
        <taxon>Arctia</taxon>
    </lineage>
</organism>
<dbReference type="FunFam" id="3.20.20.80:FF:000007">
    <property type="entry name" value="Acidic mammalian chitinase"/>
    <property type="match status" value="1"/>
</dbReference>
<feature type="compositionally biased region" description="Low complexity" evidence="8">
    <location>
        <begin position="1201"/>
        <end position="1212"/>
    </location>
</feature>
<dbReference type="Proteomes" id="UP000494106">
    <property type="component" value="Unassembled WGS sequence"/>
</dbReference>
<dbReference type="Gene3D" id="3.10.50.10">
    <property type="match status" value="1"/>
</dbReference>
<evidence type="ECO:0000256" key="4">
    <source>
        <dbReference type="ARBA" id="ARBA00022801"/>
    </source>
</evidence>
<feature type="chain" id="PRO_5035919593" description="Chitinase" evidence="9">
    <location>
        <begin position="29"/>
        <end position="2464"/>
    </location>
</feature>
<dbReference type="PANTHER" id="PTHR11177">
    <property type="entry name" value="CHITINASE"/>
    <property type="match status" value="1"/>
</dbReference>
<feature type="region of interest" description="Disordered" evidence="8">
    <location>
        <begin position="967"/>
        <end position="1082"/>
    </location>
</feature>
<dbReference type="CDD" id="cd02872">
    <property type="entry name" value="GH18_chitolectin_chitotriosidase"/>
    <property type="match status" value="1"/>
</dbReference>
<feature type="region of interest" description="Disordered" evidence="8">
    <location>
        <begin position="1253"/>
        <end position="1309"/>
    </location>
</feature>
<feature type="compositionally biased region" description="Polar residues" evidence="8">
    <location>
        <begin position="758"/>
        <end position="771"/>
    </location>
</feature>
<dbReference type="InterPro" id="IPR036508">
    <property type="entry name" value="Chitin-bd_dom_sf"/>
</dbReference>
<feature type="compositionally biased region" description="Acidic residues" evidence="8">
    <location>
        <begin position="1691"/>
        <end position="1705"/>
    </location>
</feature>
<dbReference type="SUPFAM" id="SSF57625">
    <property type="entry name" value="Invertebrate chitin-binding proteins"/>
    <property type="match status" value="1"/>
</dbReference>
<dbReference type="PROSITE" id="PS51910">
    <property type="entry name" value="GH18_2"/>
    <property type="match status" value="1"/>
</dbReference>
<sequence>MILFLFQDVTIWLSVLLAVITLGTPVSSSEPRVVCYYTNWSVYRPGTARFNPQNINPYLCTHLIYAFGGFTKDNSLKPFDKYQDIEKGGYAKFTGLKTYNKNLKTLLAIGGWNEGSTRFSSMVASRERRKEFVRNAIKFLRQNRFDGLDLDWEYPAFRDGGKPKDKEHYARFVKELREEFETESEKTGKPRLLLTMAVPAGIEYIQKGFDVKTLNKYLDWMNLLTYDYHSAFEPAVNHHAPLYANEEPNEYSVDSELNIDYTIKFYLEQGADADKLVLGIPTYGRSYTLFNPDAVELGSPADGPGEQGDATREKGYLSYYEICEAVKQTPKKRSPGSDEDSEEYEDEKEQPWTVMYPNAAAMGPVAYRGNQWVGYDDEDIVRKKAEYVVDHKLGGIMFWSIDNDDFRGTCHGKPYPLIEAAKASYYAKLGSTINTVAQSTLSTPARPSAKRKQRPRITSTTTTTTTSTTTTTTPRPSARPSPKPSANTYNFRVTSTTPVWTFNTPEPPTTPDPGSDFKCVDEGFFPHPRDCKKYFWCLDSGPSNLGIVAHQFTCPSGLYFNKAADSCDFSRNVLCKITTPTTKAPTAAPAPAPSTTTTTTARTTITTRKAFLSTKNSVLFRTTSSSTTTTPKPKVEEYDEEVISDEDAEDPKVIKELIDLIKKVGGIEQLEKQLHRSESSSSVTDGVITTTPSSFNKKLYQKVLDRTRGQNKFTGKNNNAIEPLTQNVQNSRRGPQNAGLEPSNERDTPLRKERPQYVTINRQRGSTSTTAAPADSDEDYEEVEDDKGDQSVKVQPLEERKNVATTAKALQYVNIRRGRPNTLSPSDTADDTASRNALFERQTSVSAISETANIVDAVSSRREIKPEYVTIRRQRPTTEETTTQQYQQYEEEEDTQTTLLEREISTQLKYKTIVRSQTTLPPEEPSTRPPLFKIYTLQTDTPSTPESTPMLAVQIASLLHSLNSSGIEDSDIETEAPVAETDEPTTVSTTTSTATTTTTGAPPLRRTTATRRRGVTIKTTPAPSSTTQVSPRNYTIVRRRRPLRGPNEITSGSDDSNDSSRKIRSTTPDSREISGVNETVPRRFRDRFQGTRFRVDDSIPAAASPILSGQLSSNDDEEVSVQVDPKFVPRQRFNLRTDRRFPRPSTSSGVDSDTVPDSDVSAATVEARRPGLVTRGRNRFTLSSTTEATFRSTIAATLTPRRPTFGRFSPRPFTRPPPSPADINEDVTIEAVTQRSTLRLPLSRTRPAPAVVGRKLPFPSRQSTTQQVLLNSDNDDDELETRADDILLSESAREEKEHNESEPDVDEELPKRRVVIKKLRPTTSTPPNVVIATEIVPIDTDNADTGKRRFRVIRRRPTSSTTTEEPFVSAAPPTGPGLQRIRKVIRKKLRPTEIEPVITVKTSDSLNIFKSSNTEVFNYGEKTKPPLTTTLTEAETEPVIEEVTEFYKEEKKVVTTTVAQNIEDDTEVVTQEPEIEKIIERIKEEQVPNIAVETTTITNNNTDSNQSTVETSENIEVKADVVTVDISNNEQTIDVGTKPVEEIKNVTSANDEKNNDESKPEIKIENKVEVAIATDEQGIDISDDKETDTESLVTETTIPETTTTSTTVSTTTTRSRLPYRPRKKLFTPSTESSLPSTSKTFSRKYNPGVYTSPATVDRPQFKPSGAVTRRPFSSRIFTRRPFTTKTTQKVEEDEEYNDEEVEEHEQENPFVFVPPNQLFTRKPESTEEDDEADNSEELLEEGEGDENYDEEDEQDSPKFPLTTRKPGFRPRVVNSSTFRTSTTTTELPKPIATSQNRTGIITRFGSNKPVTDKKRVQNIPSGYNNPVNAVKPKGGIFLVNKTESTILQNSAEGTTTGASVTENESSTADDDYLTATLTTITDEKETTVSSDISTINSIGTETVTDEMEIDDNTDDYLEFSERTTNYPTTQDMTTFTQTEPQFKTTLIYNTVTNTIPNTEAAVEQDSTFITTTAAPLATPVVKTQFNKLFSISRVVEVNSKLDKHHLKNNQTTLIEEGKIMVEKKPVVDKIGEVSRYSLIKIVEDEIPIYLTKFGHIYPVEHPPDNIIRIDEARNARTLNGNAHDVPKENLVASESVNEGYRHIKDVSDSKDQEQKTHIVHVPNDQFLSYVNDDNKNLKDWGNPTLDQWQFVPAAYENEKVKAAKSFEIITPRTMNTNPSTLSLEGLFKTDSPEINKKASNEQNKSFFVYSPSTINQKENIGKLPVLQPANGPTIITFTKGQELSSASVTKEITQKDLSNGPIYTGNYISSTLSTPLTTFFDISPITITVTEKATSPILDLLTTAVSTNDVTTITTESPITTETTVDDTTTTKISPLDTKRAKFPFARRPIIKSSNFTRPSIAPRTAKKINATVISNLSQKTNKTSFSPSKSRFSATRAQNVPVDLKRKSSSSKAVPRTFSTNKVYTSETLRTTERKLYFKPNRPSVRPSFFPRKTTPTVTTGDT</sequence>
<dbReference type="Pfam" id="PF00704">
    <property type="entry name" value="Glyco_hydro_18"/>
    <property type="match status" value="1"/>
</dbReference>
<dbReference type="Gene3D" id="2.170.140.10">
    <property type="entry name" value="Chitin binding domain"/>
    <property type="match status" value="1"/>
</dbReference>
<feature type="region of interest" description="Disordered" evidence="8">
    <location>
        <begin position="1138"/>
        <end position="1160"/>
    </location>
</feature>
<feature type="compositionally biased region" description="Acidic residues" evidence="8">
    <location>
        <begin position="337"/>
        <end position="348"/>
    </location>
</feature>
<gene>
    <name evidence="12" type="ORF">APLA_LOCUS18162</name>
</gene>
<feature type="compositionally biased region" description="Basic and acidic residues" evidence="8">
    <location>
        <begin position="1280"/>
        <end position="1301"/>
    </location>
</feature>
<feature type="compositionally biased region" description="Basic and acidic residues" evidence="8">
    <location>
        <begin position="743"/>
        <end position="755"/>
    </location>
</feature>
<evidence type="ECO:0000256" key="5">
    <source>
        <dbReference type="ARBA" id="ARBA00023157"/>
    </source>
</evidence>
<dbReference type="Pfam" id="PF01607">
    <property type="entry name" value="CBM_14"/>
    <property type="match status" value="1"/>
</dbReference>
<reference evidence="12 13" key="1">
    <citation type="submission" date="2020-04" db="EMBL/GenBank/DDBJ databases">
        <authorList>
            <person name="Wallbank WR R."/>
            <person name="Pardo Diaz C."/>
            <person name="Kozak K."/>
            <person name="Martin S."/>
            <person name="Jiggins C."/>
            <person name="Moest M."/>
            <person name="Warren A I."/>
            <person name="Byers J.R.P. K."/>
            <person name="Montejo-Kovacevich G."/>
            <person name="Yen C E."/>
        </authorList>
    </citation>
    <scope>NUCLEOTIDE SEQUENCE [LARGE SCALE GENOMIC DNA]</scope>
</reference>
<dbReference type="Gene3D" id="3.20.20.80">
    <property type="entry name" value="Glycosidases"/>
    <property type="match status" value="1"/>
</dbReference>
<dbReference type="FunFam" id="3.10.50.10:FF:000001">
    <property type="entry name" value="Chitinase 3-like 1"/>
    <property type="match status" value="1"/>
</dbReference>
<dbReference type="OrthoDB" id="76388at2759"/>
<feature type="region of interest" description="Disordered" evidence="8">
    <location>
        <begin position="2441"/>
        <end position="2464"/>
    </location>
</feature>
<dbReference type="PROSITE" id="PS01095">
    <property type="entry name" value="GH18_1"/>
    <property type="match status" value="1"/>
</dbReference>
<proteinExistence type="inferred from homology"/>
<dbReference type="SMART" id="SM00494">
    <property type="entry name" value="ChtBD2"/>
    <property type="match status" value="1"/>
</dbReference>
<feature type="domain" description="GH18" evidence="11">
    <location>
        <begin position="31"/>
        <end position="428"/>
    </location>
</feature>
<feature type="compositionally biased region" description="Low complexity" evidence="8">
    <location>
        <begin position="1627"/>
        <end position="1640"/>
    </location>
</feature>
<dbReference type="InterPro" id="IPR011583">
    <property type="entry name" value="Chitinase_II/V-like_cat"/>
</dbReference>
<keyword evidence="13" id="KW-1185">Reference proteome</keyword>
<dbReference type="InterPro" id="IPR001579">
    <property type="entry name" value="Glyco_hydro_18_chit_AS"/>
</dbReference>
<feature type="compositionally biased region" description="Low complexity" evidence="8">
    <location>
        <begin position="458"/>
        <end position="476"/>
    </location>
</feature>
<keyword evidence="6 7" id="KW-0326">Glycosidase</keyword>
<feature type="region of interest" description="Disordered" evidence="8">
    <location>
        <begin position="1201"/>
        <end position="1223"/>
    </location>
</feature>
<dbReference type="InterPro" id="IPR050314">
    <property type="entry name" value="Glycosyl_Hydrlase_18"/>
</dbReference>
<feature type="compositionally biased region" description="Low complexity" evidence="8">
    <location>
        <begin position="985"/>
        <end position="1007"/>
    </location>
</feature>
<feature type="compositionally biased region" description="Polar residues" evidence="8">
    <location>
        <begin position="710"/>
        <end position="734"/>
    </location>
</feature>
<feature type="domain" description="Chitin-binding type-2" evidence="10">
    <location>
        <begin position="516"/>
        <end position="577"/>
    </location>
</feature>
<evidence type="ECO:0008006" key="14">
    <source>
        <dbReference type="Google" id="ProtNLM"/>
    </source>
</evidence>
<evidence type="ECO:0000259" key="11">
    <source>
        <dbReference type="PROSITE" id="PS51910"/>
    </source>
</evidence>
<evidence type="ECO:0000256" key="6">
    <source>
        <dbReference type="ARBA" id="ARBA00023295"/>
    </source>
</evidence>
<feature type="compositionally biased region" description="Low complexity" evidence="8">
    <location>
        <begin position="1144"/>
        <end position="1160"/>
    </location>
</feature>
<dbReference type="InterPro" id="IPR017853">
    <property type="entry name" value="GH"/>
</dbReference>
<feature type="compositionally biased region" description="Low complexity" evidence="8">
    <location>
        <begin position="1591"/>
        <end position="1616"/>
    </location>
</feature>
<evidence type="ECO:0000256" key="1">
    <source>
        <dbReference type="ARBA" id="ARBA00009121"/>
    </source>
</evidence>
<feature type="compositionally biased region" description="Low complexity" evidence="8">
    <location>
        <begin position="1775"/>
        <end position="1785"/>
    </location>
</feature>
<feature type="signal peptide" evidence="9">
    <location>
        <begin position="1"/>
        <end position="28"/>
    </location>
</feature>
<evidence type="ECO:0000256" key="3">
    <source>
        <dbReference type="ARBA" id="ARBA00022729"/>
    </source>
</evidence>
<protein>
    <recommendedName>
        <fullName evidence="14">Chitinase</fullName>
    </recommendedName>
</protein>
<feature type="region of interest" description="Disordered" evidence="8">
    <location>
        <begin position="1584"/>
        <end position="1785"/>
    </location>
</feature>
<comment type="caution">
    <text evidence="12">The sequence shown here is derived from an EMBL/GenBank/DDBJ whole genome shotgun (WGS) entry which is preliminary data.</text>
</comment>
<dbReference type="EMBL" id="CADEBC010000858">
    <property type="protein sequence ID" value="CAB3261783.1"/>
    <property type="molecule type" value="Genomic_DNA"/>
</dbReference>
<feature type="region of interest" description="Disordered" evidence="8">
    <location>
        <begin position="1357"/>
        <end position="1376"/>
    </location>
</feature>
<evidence type="ECO:0000256" key="7">
    <source>
        <dbReference type="RuleBase" id="RU000489"/>
    </source>
</evidence>
<dbReference type="PANTHER" id="PTHR11177:SF399">
    <property type="entry name" value="CHITINASE 6, ISOFORM C"/>
    <property type="match status" value="1"/>
</dbReference>
<evidence type="ECO:0000256" key="9">
    <source>
        <dbReference type="SAM" id="SignalP"/>
    </source>
</evidence>
<feature type="region of interest" description="Disordered" evidence="8">
    <location>
        <begin position="622"/>
        <end position="644"/>
    </location>
</feature>
<dbReference type="SUPFAM" id="SSF51445">
    <property type="entry name" value="(Trans)glycosidases"/>
    <property type="match status" value="1"/>
</dbReference>
<dbReference type="SUPFAM" id="SSF54556">
    <property type="entry name" value="Chitinase insertion domain"/>
    <property type="match status" value="1"/>
</dbReference>
<dbReference type="GO" id="GO:0005975">
    <property type="term" value="P:carbohydrate metabolic process"/>
    <property type="evidence" value="ECO:0007669"/>
    <property type="project" value="InterPro"/>
</dbReference>
<comment type="similarity">
    <text evidence="1">Belongs to the glycosyl hydrolase 18 family. Chitinase class II subfamily.</text>
</comment>